<evidence type="ECO:0000313" key="10">
    <source>
        <dbReference type="EMBL" id="MCW6509492.1"/>
    </source>
</evidence>
<dbReference type="Proteomes" id="UP001165667">
    <property type="component" value="Unassembled WGS sequence"/>
</dbReference>
<dbReference type="FunFam" id="3.30.160.810:FF:000001">
    <property type="entry name" value="50S ribosomal protein L3"/>
    <property type="match status" value="1"/>
</dbReference>
<keyword evidence="5 8" id="KW-0689">Ribosomal protein</keyword>
<keyword evidence="6 8" id="KW-0687">Ribonucleoprotein</keyword>
<evidence type="ECO:0000256" key="3">
    <source>
        <dbReference type="ARBA" id="ARBA00022730"/>
    </source>
</evidence>
<keyword evidence="2 8" id="KW-0488">Methylation</keyword>
<proteinExistence type="inferred from homology"/>
<organism evidence="10 11">
    <name type="scientific">Lichenifustis flavocetrariae</name>
    <dbReference type="NCBI Taxonomy" id="2949735"/>
    <lineage>
        <taxon>Bacteria</taxon>
        <taxon>Pseudomonadati</taxon>
        <taxon>Pseudomonadota</taxon>
        <taxon>Alphaproteobacteria</taxon>
        <taxon>Hyphomicrobiales</taxon>
        <taxon>Lichenihabitantaceae</taxon>
        <taxon>Lichenifustis</taxon>
    </lineage>
</organism>
<evidence type="ECO:0000256" key="7">
    <source>
        <dbReference type="ARBA" id="ARBA00035243"/>
    </source>
</evidence>
<dbReference type="AlphaFoldDB" id="A0AA41Z566"/>
<dbReference type="SUPFAM" id="SSF50447">
    <property type="entry name" value="Translation proteins"/>
    <property type="match status" value="1"/>
</dbReference>
<dbReference type="NCBIfam" id="TIGR03625">
    <property type="entry name" value="L3_bact"/>
    <property type="match status" value="1"/>
</dbReference>
<dbReference type="PANTHER" id="PTHR11229:SF16">
    <property type="entry name" value="LARGE RIBOSOMAL SUBUNIT PROTEIN UL3C"/>
    <property type="match status" value="1"/>
</dbReference>
<dbReference type="GO" id="GO:0022625">
    <property type="term" value="C:cytosolic large ribosomal subunit"/>
    <property type="evidence" value="ECO:0007669"/>
    <property type="project" value="TreeGrafter"/>
</dbReference>
<evidence type="ECO:0000256" key="1">
    <source>
        <dbReference type="ARBA" id="ARBA00006540"/>
    </source>
</evidence>
<dbReference type="EMBL" id="JAMOIM010000010">
    <property type="protein sequence ID" value="MCW6509492.1"/>
    <property type="molecule type" value="Genomic_DNA"/>
</dbReference>
<evidence type="ECO:0000256" key="8">
    <source>
        <dbReference type="HAMAP-Rule" id="MF_01325"/>
    </source>
</evidence>
<protein>
    <recommendedName>
        <fullName evidence="7 8">Large ribosomal subunit protein uL3</fullName>
    </recommendedName>
</protein>
<dbReference type="GO" id="GO:0006412">
    <property type="term" value="P:translation"/>
    <property type="evidence" value="ECO:0007669"/>
    <property type="project" value="UniProtKB-UniRule"/>
</dbReference>
<reference evidence="10" key="1">
    <citation type="submission" date="2022-05" db="EMBL/GenBank/DDBJ databases">
        <authorList>
            <person name="Pankratov T."/>
        </authorList>
    </citation>
    <scope>NUCLEOTIDE SEQUENCE</scope>
    <source>
        <strain evidence="10">BP6-180914</strain>
    </source>
</reference>
<comment type="similarity">
    <text evidence="1 8">Belongs to the universal ribosomal protein uL3 family.</text>
</comment>
<comment type="caution">
    <text evidence="10">The sequence shown here is derived from an EMBL/GenBank/DDBJ whole genome shotgun (WGS) entry which is preliminary data.</text>
</comment>
<feature type="region of interest" description="Disordered" evidence="9">
    <location>
        <begin position="212"/>
        <end position="240"/>
    </location>
</feature>
<dbReference type="Gene3D" id="3.30.160.810">
    <property type="match status" value="1"/>
</dbReference>
<dbReference type="GO" id="GO:0019843">
    <property type="term" value="F:rRNA binding"/>
    <property type="evidence" value="ECO:0007669"/>
    <property type="project" value="UniProtKB-UniRule"/>
</dbReference>
<comment type="function">
    <text evidence="8">One of the primary rRNA binding proteins, it binds directly near the 3'-end of the 23S rRNA, where it nucleates assembly of the 50S subunit.</text>
</comment>
<dbReference type="InterPro" id="IPR019927">
    <property type="entry name" value="Ribosomal_uL3_bac/org-type"/>
</dbReference>
<comment type="PTM">
    <text evidence="8">Methylated by PrmB.</text>
</comment>
<dbReference type="Gene3D" id="2.40.30.10">
    <property type="entry name" value="Translation factors"/>
    <property type="match status" value="1"/>
</dbReference>
<evidence type="ECO:0000256" key="6">
    <source>
        <dbReference type="ARBA" id="ARBA00023274"/>
    </source>
</evidence>
<evidence type="ECO:0000256" key="2">
    <source>
        <dbReference type="ARBA" id="ARBA00022481"/>
    </source>
</evidence>
<keyword evidence="3 8" id="KW-0699">rRNA-binding</keyword>
<name>A0AA41Z566_9HYPH</name>
<evidence type="ECO:0000256" key="4">
    <source>
        <dbReference type="ARBA" id="ARBA00022884"/>
    </source>
</evidence>
<sequence>MRSGVIAQKVGMTRIFTDAGEHVPVTVLKLEGCQVVAHRTEETNGYTALQLGFGKAKVKNVSKAERGHFAVASVEPKMTVAEFRVSPDQMIPVGAEITADHFVEGQFVDVTGTATGKGFAGPMKRWNFGGLRATHGVSLSHRSHGSTGGRQDPGKTFKNKKMAGHLGTDRITTLNLRVVKADVERGLLLVEGAVPGVAGGTIFVRDAIKRPMHKDAPKPGKFKTASSAAAASDEPMTAEG</sequence>
<dbReference type="InterPro" id="IPR009000">
    <property type="entry name" value="Transl_B-barrel_sf"/>
</dbReference>
<feature type="modified residue" description="N5-methylglutamine" evidence="8">
    <location>
        <position position="151"/>
    </location>
</feature>
<dbReference type="FunFam" id="2.40.30.10:FF:000004">
    <property type="entry name" value="50S ribosomal protein L3"/>
    <property type="match status" value="1"/>
</dbReference>
<accession>A0AA41Z566</accession>
<comment type="subunit">
    <text evidence="8">Part of the 50S ribosomal subunit. Forms a cluster with proteins L14 and L19.</text>
</comment>
<dbReference type="PANTHER" id="PTHR11229">
    <property type="entry name" value="50S RIBOSOMAL PROTEIN L3"/>
    <property type="match status" value="1"/>
</dbReference>
<dbReference type="Pfam" id="PF00297">
    <property type="entry name" value="Ribosomal_L3"/>
    <property type="match status" value="1"/>
</dbReference>
<evidence type="ECO:0000256" key="5">
    <source>
        <dbReference type="ARBA" id="ARBA00022980"/>
    </source>
</evidence>
<dbReference type="RefSeq" id="WP_282585865.1">
    <property type="nucleotide sequence ID" value="NZ_JAMOIM010000010.1"/>
</dbReference>
<keyword evidence="11" id="KW-1185">Reference proteome</keyword>
<dbReference type="HAMAP" id="MF_01325_B">
    <property type="entry name" value="Ribosomal_uL3_B"/>
    <property type="match status" value="1"/>
</dbReference>
<dbReference type="GO" id="GO:0003735">
    <property type="term" value="F:structural constituent of ribosome"/>
    <property type="evidence" value="ECO:0007669"/>
    <property type="project" value="UniProtKB-UniRule"/>
</dbReference>
<evidence type="ECO:0000256" key="9">
    <source>
        <dbReference type="SAM" id="MobiDB-lite"/>
    </source>
</evidence>
<keyword evidence="4 8" id="KW-0694">RNA-binding</keyword>
<feature type="region of interest" description="Disordered" evidence="9">
    <location>
        <begin position="138"/>
        <end position="158"/>
    </location>
</feature>
<gene>
    <name evidence="8 10" type="primary">rplC</name>
    <name evidence="10" type="ORF">M8523_15840</name>
</gene>
<evidence type="ECO:0000313" key="11">
    <source>
        <dbReference type="Proteomes" id="UP001165667"/>
    </source>
</evidence>
<dbReference type="InterPro" id="IPR000597">
    <property type="entry name" value="Ribosomal_uL3"/>
</dbReference>